<dbReference type="Proteomes" id="UP000242146">
    <property type="component" value="Unassembled WGS sequence"/>
</dbReference>
<dbReference type="EMBL" id="MCGT01000062">
    <property type="protein sequence ID" value="ORX42782.1"/>
    <property type="molecule type" value="Genomic_DNA"/>
</dbReference>
<protein>
    <submittedName>
        <fullName evidence="1">Uncharacterized protein</fullName>
    </submittedName>
</protein>
<comment type="caution">
    <text evidence="1">The sequence shown here is derived from an EMBL/GenBank/DDBJ whole genome shotgun (WGS) entry which is preliminary data.</text>
</comment>
<dbReference type="AlphaFoldDB" id="A0A1X2G2M1"/>
<dbReference type="STRING" id="101127.A0A1X2G2M1"/>
<reference evidence="1 2" key="1">
    <citation type="submission" date="2016-07" db="EMBL/GenBank/DDBJ databases">
        <title>Pervasive Adenine N6-methylation of Active Genes in Fungi.</title>
        <authorList>
            <consortium name="DOE Joint Genome Institute"/>
            <person name="Mondo S.J."/>
            <person name="Dannebaum R.O."/>
            <person name="Kuo R.C."/>
            <person name="Labutti K."/>
            <person name="Haridas S."/>
            <person name="Kuo A."/>
            <person name="Salamov A."/>
            <person name="Ahrendt S.R."/>
            <person name="Lipzen A."/>
            <person name="Sullivan W."/>
            <person name="Andreopoulos W.B."/>
            <person name="Clum A."/>
            <person name="Lindquist E."/>
            <person name="Daum C."/>
            <person name="Ramamoorthy G.K."/>
            <person name="Gryganskyi A."/>
            <person name="Culley D."/>
            <person name="Magnuson J.K."/>
            <person name="James T.Y."/>
            <person name="O'Malley M.A."/>
            <person name="Stajich J.E."/>
            <person name="Spatafora J.W."/>
            <person name="Visel A."/>
            <person name="Grigoriev I.V."/>
        </authorList>
    </citation>
    <scope>NUCLEOTIDE SEQUENCE [LARGE SCALE GENOMIC DNA]</scope>
    <source>
        <strain evidence="1 2">NRRL 3301</strain>
    </source>
</reference>
<evidence type="ECO:0000313" key="2">
    <source>
        <dbReference type="Proteomes" id="UP000242146"/>
    </source>
</evidence>
<sequence>MTLMKPIMIGALGFFLALWMILSALHYGSRFLYATLLDTTCPFIPTAMLPLIPPCAKWNDPMPNFSQLVNVQEKLVLSVLQPQQQHMTWSHSSMMDADTALTPLSLKRVELATRDLQMMIRYSSLALKDVLADKLGDYLAHSRNFGRDLQTMNAQTRGVLDNLITYNTMTLRCLSDVQDGKRSKQGLHSVYEHAMEMIEKETNRLILTIEKAQSSLSVLEADLSALHEITLQESSYQKKEQPHALADLINLAKGRELQRPLVRKNMELLMAYDNERVQASRQLLLLLDQMEIIQMDLEELRTQVVSPILMPEAITLEMHIETINKAVDRLRQGKWSFSSSPAEPLDTLD</sequence>
<evidence type="ECO:0000313" key="1">
    <source>
        <dbReference type="EMBL" id="ORX42782.1"/>
    </source>
</evidence>
<organism evidence="1 2">
    <name type="scientific">Hesseltinella vesiculosa</name>
    <dbReference type="NCBI Taxonomy" id="101127"/>
    <lineage>
        <taxon>Eukaryota</taxon>
        <taxon>Fungi</taxon>
        <taxon>Fungi incertae sedis</taxon>
        <taxon>Mucoromycota</taxon>
        <taxon>Mucoromycotina</taxon>
        <taxon>Mucoromycetes</taxon>
        <taxon>Mucorales</taxon>
        <taxon>Cunninghamellaceae</taxon>
        <taxon>Hesseltinella</taxon>
    </lineage>
</organism>
<gene>
    <name evidence="1" type="ORF">DM01DRAFT_1340964</name>
</gene>
<name>A0A1X2G2M1_9FUNG</name>
<proteinExistence type="predicted"/>
<accession>A0A1X2G2M1</accession>
<keyword evidence="2" id="KW-1185">Reference proteome</keyword>
<dbReference type="OrthoDB" id="4179406at2759"/>